<dbReference type="EMBL" id="GG692419">
    <property type="protein sequence ID" value="EER44887.1"/>
    <property type="molecule type" value="Genomic_DNA"/>
</dbReference>
<organism evidence="1 2">
    <name type="scientific">Ajellomyces capsulatus (strain H143)</name>
    <name type="common">Darling's disease fungus</name>
    <name type="synonym">Histoplasma capsulatum</name>
    <dbReference type="NCBI Taxonomy" id="544712"/>
    <lineage>
        <taxon>Eukaryota</taxon>
        <taxon>Fungi</taxon>
        <taxon>Dikarya</taxon>
        <taxon>Ascomycota</taxon>
        <taxon>Pezizomycotina</taxon>
        <taxon>Eurotiomycetes</taxon>
        <taxon>Eurotiomycetidae</taxon>
        <taxon>Onygenales</taxon>
        <taxon>Ajellomycetaceae</taxon>
        <taxon>Histoplasma</taxon>
    </lineage>
</organism>
<protein>
    <submittedName>
        <fullName evidence="1">Uncharacterized protein</fullName>
    </submittedName>
</protein>
<sequence length="157" mass="18274">MYIPQNRPNYWAKLQKLLLRRCWPMAVSTTDKVLRLFRNYYYSLSLADDGYWVNFYPHRTLASQGLMKCSIGPQSGIIALAGGVPLCHSNFFRASLLRPQRNEPQKLRRKSLFRFTFRNERNQDLNQDLPLNLIGKFKPGPHRDSCRDLHCAAQAST</sequence>
<dbReference type="AlphaFoldDB" id="C6H5E5"/>
<reference evidence="2" key="1">
    <citation type="submission" date="2009-05" db="EMBL/GenBank/DDBJ databases">
        <title>The genome sequence of Ajellomyces capsulatus strain H143.</title>
        <authorList>
            <person name="Champion M."/>
            <person name="Cuomo C.A."/>
            <person name="Ma L.-J."/>
            <person name="Henn M.R."/>
            <person name="Sil A."/>
            <person name="Goldman B."/>
            <person name="Young S.K."/>
            <person name="Kodira C.D."/>
            <person name="Zeng Q."/>
            <person name="Koehrsen M."/>
            <person name="Alvarado L."/>
            <person name="Berlin A.M."/>
            <person name="Borenstein D."/>
            <person name="Chen Z."/>
            <person name="Engels R."/>
            <person name="Freedman E."/>
            <person name="Gellesch M."/>
            <person name="Goldberg J."/>
            <person name="Griggs A."/>
            <person name="Gujja S."/>
            <person name="Heiman D.I."/>
            <person name="Hepburn T.A."/>
            <person name="Howarth C."/>
            <person name="Jen D."/>
            <person name="Larson L."/>
            <person name="Lewis B."/>
            <person name="Mehta T."/>
            <person name="Park D."/>
            <person name="Pearson M."/>
            <person name="Roberts A."/>
            <person name="Saif S."/>
            <person name="Shea T.D."/>
            <person name="Shenoy N."/>
            <person name="Sisk P."/>
            <person name="Stolte C."/>
            <person name="Sykes S."/>
            <person name="Walk T."/>
            <person name="White J."/>
            <person name="Yandava C."/>
            <person name="Klein B."/>
            <person name="McEwen J.G."/>
            <person name="Puccia R."/>
            <person name="Goldman G.H."/>
            <person name="Felipe M.S."/>
            <person name="Nino-Vega G."/>
            <person name="San-Blas G."/>
            <person name="Taylor J.W."/>
            <person name="Mendoza L."/>
            <person name="Galagan J.E."/>
            <person name="Nusbaum C."/>
            <person name="Birren B.W."/>
        </authorList>
    </citation>
    <scope>NUCLEOTIDE SEQUENCE [LARGE SCALE GENOMIC DNA]</scope>
    <source>
        <strain evidence="2">H143</strain>
    </source>
</reference>
<evidence type="ECO:0000313" key="2">
    <source>
        <dbReference type="Proteomes" id="UP000002624"/>
    </source>
</evidence>
<evidence type="ECO:0000313" key="1">
    <source>
        <dbReference type="EMBL" id="EER44887.1"/>
    </source>
</evidence>
<proteinExistence type="predicted"/>
<accession>C6H5E5</accession>
<name>C6H5E5_AJECH</name>
<dbReference type="VEuPathDB" id="FungiDB:HCDG_00466"/>
<gene>
    <name evidence="1" type="ORF">HCDG_00466</name>
</gene>
<dbReference type="Proteomes" id="UP000002624">
    <property type="component" value="Unassembled WGS sequence"/>
</dbReference>
<dbReference type="HOGENOM" id="CLU_1677355_0_0_1"/>